<evidence type="ECO:0000313" key="4">
    <source>
        <dbReference type="EMBL" id="KAI0513866.1"/>
    </source>
</evidence>
<keyword evidence="3" id="KW-0732">Signal</keyword>
<feature type="compositionally biased region" description="Basic and acidic residues" evidence="2">
    <location>
        <begin position="321"/>
        <end position="331"/>
    </location>
</feature>
<gene>
    <name evidence="4" type="ORF">KFK09_009898</name>
</gene>
<evidence type="ECO:0000256" key="3">
    <source>
        <dbReference type="SAM" id="SignalP"/>
    </source>
</evidence>
<reference evidence="4" key="1">
    <citation type="journal article" date="2022" name="Front. Genet.">
        <title>Chromosome-Scale Assembly of the Dendrobium nobile Genome Provides Insights Into the Molecular Mechanism of the Biosynthesis of the Medicinal Active Ingredient of Dendrobium.</title>
        <authorList>
            <person name="Xu Q."/>
            <person name="Niu S.-C."/>
            <person name="Li K.-L."/>
            <person name="Zheng P.-J."/>
            <person name="Zhang X.-J."/>
            <person name="Jia Y."/>
            <person name="Liu Y."/>
            <person name="Niu Y.-X."/>
            <person name="Yu L.-H."/>
            <person name="Chen D.-F."/>
            <person name="Zhang G.-Q."/>
        </authorList>
    </citation>
    <scope>NUCLEOTIDE SEQUENCE</scope>
    <source>
        <tissue evidence="4">Leaf</tissue>
    </source>
</reference>
<protein>
    <recommendedName>
        <fullName evidence="6">WH1 domain-containing protein</fullName>
    </recommendedName>
</protein>
<dbReference type="Proteomes" id="UP000829196">
    <property type="component" value="Unassembled WGS sequence"/>
</dbReference>
<evidence type="ECO:0000313" key="5">
    <source>
        <dbReference type="Proteomes" id="UP000829196"/>
    </source>
</evidence>
<keyword evidence="1" id="KW-0175">Coiled coil</keyword>
<dbReference type="SMR" id="A0A8T3BNW7"/>
<feature type="region of interest" description="Disordered" evidence="2">
    <location>
        <begin position="248"/>
        <end position="335"/>
    </location>
</feature>
<organism evidence="4 5">
    <name type="scientific">Dendrobium nobile</name>
    <name type="common">Orchid</name>
    <dbReference type="NCBI Taxonomy" id="94219"/>
    <lineage>
        <taxon>Eukaryota</taxon>
        <taxon>Viridiplantae</taxon>
        <taxon>Streptophyta</taxon>
        <taxon>Embryophyta</taxon>
        <taxon>Tracheophyta</taxon>
        <taxon>Spermatophyta</taxon>
        <taxon>Magnoliopsida</taxon>
        <taxon>Liliopsida</taxon>
        <taxon>Asparagales</taxon>
        <taxon>Orchidaceae</taxon>
        <taxon>Epidendroideae</taxon>
        <taxon>Malaxideae</taxon>
        <taxon>Dendrobiinae</taxon>
        <taxon>Dendrobium</taxon>
    </lineage>
</organism>
<feature type="compositionally biased region" description="Basic residues" evidence="2">
    <location>
        <begin position="103"/>
        <end position="112"/>
    </location>
</feature>
<feature type="chain" id="PRO_5035871961" description="WH1 domain-containing protein" evidence="3">
    <location>
        <begin position="27"/>
        <end position="387"/>
    </location>
</feature>
<feature type="region of interest" description="Disordered" evidence="2">
    <location>
        <begin position="94"/>
        <end position="172"/>
    </location>
</feature>
<proteinExistence type="predicted"/>
<feature type="compositionally biased region" description="Pro residues" evidence="2">
    <location>
        <begin position="301"/>
        <end position="316"/>
    </location>
</feature>
<feature type="compositionally biased region" description="Pro residues" evidence="2">
    <location>
        <begin position="264"/>
        <end position="293"/>
    </location>
</feature>
<name>A0A8T3BNW7_DENNO</name>
<dbReference type="EMBL" id="JAGYWB010000008">
    <property type="protein sequence ID" value="KAI0513866.1"/>
    <property type="molecule type" value="Genomic_DNA"/>
</dbReference>
<dbReference type="OrthoDB" id="798392at2759"/>
<feature type="compositionally biased region" description="Pro residues" evidence="2">
    <location>
        <begin position="118"/>
        <end position="134"/>
    </location>
</feature>
<keyword evidence="5" id="KW-1185">Reference proteome</keyword>
<evidence type="ECO:0000256" key="2">
    <source>
        <dbReference type="SAM" id="MobiDB-lite"/>
    </source>
</evidence>
<accession>A0A8T3BNW7</accession>
<dbReference type="AlphaFoldDB" id="A0A8T3BNW7"/>
<evidence type="ECO:0000256" key="1">
    <source>
        <dbReference type="SAM" id="Coils"/>
    </source>
</evidence>
<comment type="caution">
    <text evidence="4">The sequence shown here is derived from an EMBL/GenBank/DDBJ whole genome shotgun (WGS) entry which is preliminary data.</text>
</comment>
<sequence>MFLNVNIKFFFFGIIQIWFLEHFSLNKPTDSEIRPRFLRWQGYTELYFTQENAAKLFKFLKKSEIFICLDNVTNEEAEKYGADITAIQNLDTRSGHEPQKLHSPQKNKASAKKKIDTTPPPSPPPSPPLPPPDSPHNEPPETESLPPTQPSTRPPTEKISTSQPFAEQPPIRRADLEAVQNKCFEMFEKMLSKIQDNVGARLDRVEDILEKLQADQDSLKYKFIEFQMQCDHNPDKPHVSTSASTFQSVNFHNKNPSGQAPIQDHPPPPPPPPPLAEEILPQPPIPPPPPPPLAEEILPQSPIPPQQPILPTPPPPQKRKRENDEKEERSSKPVIPYVKKNKEVISVENIIVQTRPALEKMDYPGKQFLTEENQRMMDEFFKKFNTK</sequence>
<feature type="coiled-coil region" evidence="1">
    <location>
        <begin position="195"/>
        <end position="222"/>
    </location>
</feature>
<feature type="compositionally biased region" description="Polar residues" evidence="2">
    <location>
        <begin position="248"/>
        <end position="258"/>
    </location>
</feature>
<feature type="signal peptide" evidence="3">
    <location>
        <begin position="1"/>
        <end position="26"/>
    </location>
</feature>
<evidence type="ECO:0008006" key="6">
    <source>
        <dbReference type="Google" id="ProtNLM"/>
    </source>
</evidence>